<evidence type="ECO:0000256" key="4">
    <source>
        <dbReference type="ARBA" id="ARBA00022692"/>
    </source>
</evidence>
<dbReference type="InterPro" id="IPR051393">
    <property type="entry name" value="ABC_transporter_permease"/>
</dbReference>
<name>A0ABN6RQM3_9DEIO</name>
<gene>
    <name evidence="9" type="ORF">DAETH_39110</name>
</gene>
<accession>A0ABN6RQM3</accession>
<feature type="transmembrane region" description="Helical" evidence="7">
    <location>
        <begin position="182"/>
        <end position="204"/>
    </location>
</feature>
<keyword evidence="4 7" id="KW-0812">Transmembrane</keyword>
<dbReference type="Pfam" id="PF00528">
    <property type="entry name" value="BPD_transp_1"/>
    <property type="match status" value="1"/>
</dbReference>
<feature type="domain" description="ABC transmembrane type-1" evidence="8">
    <location>
        <begin position="91"/>
        <end position="313"/>
    </location>
</feature>
<comment type="similarity">
    <text evidence="7">Belongs to the binding-protein-dependent transport system permease family.</text>
</comment>
<evidence type="ECO:0000256" key="6">
    <source>
        <dbReference type="ARBA" id="ARBA00023136"/>
    </source>
</evidence>
<geneLocation type="plasmid" evidence="9 10">
    <name>pDAETH-1</name>
</geneLocation>
<dbReference type="PANTHER" id="PTHR30193">
    <property type="entry name" value="ABC TRANSPORTER PERMEASE PROTEIN"/>
    <property type="match status" value="1"/>
</dbReference>
<dbReference type="Gene3D" id="1.10.3720.10">
    <property type="entry name" value="MetI-like"/>
    <property type="match status" value="1"/>
</dbReference>
<dbReference type="SUPFAM" id="SSF161098">
    <property type="entry name" value="MetI-like"/>
    <property type="match status" value="1"/>
</dbReference>
<comment type="subcellular location">
    <subcellularLocation>
        <location evidence="1 7">Cell membrane</location>
        <topology evidence="1 7">Multi-pass membrane protein</topology>
    </subcellularLocation>
</comment>
<feature type="transmembrane region" description="Helical" evidence="7">
    <location>
        <begin position="129"/>
        <end position="153"/>
    </location>
</feature>
<keyword evidence="10" id="KW-1185">Reference proteome</keyword>
<keyword evidence="9" id="KW-0614">Plasmid</keyword>
<evidence type="ECO:0000259" key="8">
    <source>
        <dbReference type="PROSITE" id="PS50928"/>
    </source>
</evidence>
<keyword evidence="5 7" id="KW-1133">Transmembrane helix</keyword>
<keyword evidence="2 7" id="KW-0813">Transport</keyword>
<feature type="transmembrane region" description="Helical" evidence="7">
    <location>
        <begin position="34"/>
        <end position="53"/>
    </location>
</feature>
<evidence type="ECO:0000313" key="10">
    <source>
        <dbReference type="Proteomes" id="UP001064971"/>
    </source>
</evidence>
<dbReference type="InterPro" id="IPR000515">
    <property type="entry name" value="MetI-like"/>
</dbReference>
<evidence type="ECO:0000256" key="1">
    <source>
        <dbReference type="ARBA" id="ARBA00004651"/>
    </source>
</evidence>
<dbReference type="Proteomes" id="UP001064971">
    <property type="component" value="Plasmid pDAETH-1"/>
</dbReference>
<feature type="transmembrane region" description="Helical" evidence="7">
    <location>
        <begin position="95"/>
        <end position="117"/>
    </location>
</feature>
<proteinExistence type="inferred from homology"/>
<evidence type="ECO:0000313" key="9">
    <source>
        <dbReference type="EMBL" id="BDP43942.1"/>
    </source>
</evidence>
<dbReference type="EMBL" id="AP026561">
    <property type="protein sequence ID" value="BDP43942.1"/>
    <property type="molecule type" value="Genomic_DNA"/>
</dbReference>
<dbReference type="InterPro" id="IPR035906">
    <property type="entry name" value="MetI-like_sf"/>
</dbReference>
<reference evidence="9" key="1">
    <citation type="submission" date="2022-07" db="EMBL/GenBank/DDBJ databases">
        <title>Complete Genome Sequence of the Radioresistant Bacterium Deinococcus aetherius ST0316, Isolated from the Air Dust collected in Lower Stratosphere above Japan.</title>
        <authorList>
            <person name="Satoh K."/>
            <person name="Hagiwara K."/>
            <person name="Katsumata K."/>
            <person name="Kubo A."/>
            <person name="Yokobori S."/>
            <person name="Yamagishi A."/>
            <person name="Oono Y."/>
            <person name="Narumi I."/>
        </authorList>
    </citation>
    <scope>NUCLEOTIDE SEQUENCE</scope>
    <source>
        <strain evidence="9">ST0316</strain>
        <plasmid evidence="9">pDAETH-1</plasmid>
    </source>
</reference>
<feature type="transmembrane region" description="Helical" evidence="7">
    <location>
        <begin position="292"/>
        <end position="317"/>
    </location>
</feature>
<keyword evidence="3" id="KW-1003">Cell membrane</keyword>
<keyword evidence="6 7" id="KW-0472">Membrane</keyword>
<protein>
    <submittedName>
        <fullName evidence="9">Sugar ABC transporter permease</fullName>
    </submittedName>
</protein>
<evidence type="ECO:0000256" key="5">
    <source>
        <dbReference type="ARBA" id="ARBA00022989"/>
    </source>
</evidence>
<organism evidence="9 10">
    <name type="scientific">Deinococcus aetherius</name>
    <dbReference type="NCBI Taxonomy" id="200252"/>
    <lineage>
        <taxon>Bacteria</taxon>
        <taxon>Thermotogati</taxon>
        <taxon>Deinococcota</taxon>
        <taxon>Deinococci</taxon>
        <taxon>Deinococcales</taxon>
        <taxon>Deinococcaceae</taxon>
        <taxon>Deinococcus</taxon>
    </lineage>
</organism>
<evidence type="ECO:0000256" key="2">
    <source>
        <dbReference type="ARBA" id="ARBA00022448"/>
    </source>
</evidence>
<dbReference type="PANTHER" id="PTHR30193:SF37">
    <property type="entry name" value="INNER MEMBRANE ABC TRANSPORTER PERMEASE PROTEIN YCJO"/>
    <property type="match status" value="1"/>
</dbReference>
<evidence type="ECO:0000256" key="3">
    <source>
        <dbReference type="ARBA" id="ARBA00022475"/>
    </source>
</evidence>
<feature type="transmembrane region" description="Helical" evidence="7">
    <location>
        <begin position="240"/>
        <end position="261"/>
    </location>
</feature>
<sequence>MSTPARPTNHMTASRGRERRPGLGSRLVAARWSYLLLAPAVLLVLAFVVYPLVASYPYTLYNWNGVGTPSAYVGLENFRRVAQDSFFWAAFRHTFLYVLAVVPLQLLLSLILALVLNNPKLRGRNLYRALFFSPAVTSQLVMGIVIGFIFTGISEPLSRGLQSLGLLQRGELLSLLSDPRTALWMIALVGVWHGIGYNMVYFLAALQGIPQELYEAARIDGASPRQEFFRITLPMLRAPGVVIVFLAVMGALGVFELVVALSGLGATSLLSGTEVVSTYIYRNAFGTQSANVGFASAAALFMGLLTIVLSVAQLLAYRALGVRRPGLETEVRL</sequence>
<dbReference type="CDD" id="cd06261">
    <property type="entry name" value="TM_PBP2"/>
    <property type="match status" value="1"/>
</dbReference>
<dbReference type="PROSITE" id="PS50928">
    <property type="entry name" value="ABC_TM1"/>
    <property type="match status" value="1"/>
</dbReference>
<evidence type="ECO:0000256" key="7">
    <source>
        <dbReference type="RuleBase" id="RU363032"/>
    </source>
</evidence>